<keyword evidence="1" id="KW-0285">Flavoprotein</keyword>
<dbReference type="RefSeq" id="WP_324716752.1">
    <property type="nucleotide sequence ID" value="NZ_CP141615.1"/>
</dbReference>
<dbReference type="Pfam" id="PF01982">
    <property type="entry name" value="CTP-dep_RFKase"/>
    <property type="match status" value="1"/>
</dbReference>
<dbReference type="Proteomes" id="UP001332192">
    <property type="component" value="Chromosome"/>
</dbReference>
<evidence type="ECO:0000256" key="1">
    <source>
        <dbReference type="ARBA" id="ARBA00022630"/>
    </source>
</evidence>
<evidence type="ECO:0000256" key="4">
    <source>
        <dbReference type="ARBA" id="ARBA00022741"/>
    </source>
</evidence>
<dbReference type="EMBL" id="CP141615">
    <property type="protein sequence ID" value="WRP17482.1"/>
    <property type="molecule type" value="Genomic_DNA"/>
</dbReference>
<evidence type="ECO:0000259" key="5">
    <source>
        <dbReference type="Pfam" id="PF01982"/>
    </source>
</evidence>
<evidence type="ECO:0000313" key="6">
    <source>
        <dbReference type="EMBL" id="WRP17482.1"/>
    </source>
</evidence>
<name>A0ABZ1BZH9_9FIRM</name>
<evidence type="ECO:0000256" key="3">
    <source>
        <dbReference type="ARBA" id="ARBA00022679"/>
    </source>
</evidence>
<keyword evidence="7" id="KW-1185">Reference proteome</keyword>
<keyword evidence="2" id="KW-0288">FMN</keyword>
<evidence type="ECO:0000256" key="2">
    <source>
        <dbReference type="ARBA" id="ARBA00022643"/>
    </source>
</evidence>
<dbReference type="SUPFAM" id="SSF82114">
    <property type="entry name" value="Riboflavin kinase-like"/>
    <property type="match status" value="1"/>
</dbReference>
<reference evidence="6 7" key="1">
    <citation type="journal article" date="2024" name="Front. Microbiol.">
        <title>Novel thermophilic genera Geochorda gen. nov. and Carboxydochorda gen. nov. from the deep terrestrial subsurface reveal the ecophysiological diversity in the class Limnochordia.</title>
        <authorList>
            <person name="Karnachuk O.V."/>
            <person name="Lukina A.P."/>
            <person name="Avakyan M.R."/>
            <person name="Kadnikov V.V."/>
            <person name="Begmatov S."/>
            <person name="Beletsky A.V."/>
            <person name="Vlasova K.G."/>
            <person name="Novikov A.A."/>
            <person name="Shcherbakova V.A."/>
            <person name="Mardanov A.V."/>
            <person name="Ravin N.V."/>
        </authorList>
    </citation>
    <scope>NUCLEOTIDE SEQUENCE [LARGE SCALE GENOMIC DNA]</scope>
    <source>
        <strain evidence="6 7">L945</strain>
    </source>
</reference>
<organism evidence="6 7">
    <name type="scientific">Carboxydichorda subterranea</name>
    <dbReference type="NCBI Taxonomy" id="3109565"/>
    <lineage>
        <taxon>Bacteria</taxon>
        <taxon>Bacillati</taxon>
        <taxon>Bacillota</taxon>
        <taxon>Limnochordia</taxon>
        <taxon>Limnochordales</taxon>
        <taxon>Geochordaceae</taxon>
        <taxon>Carboxydichorda</taxon>
    </lineage>
</organism>
<gene>
    <name evidence="6" type="ORF">U7230_00240</name>
</gene>
<accession>A0ABZ1BZH9</accession>
<feature type="domain" description="Riboflavin kinase" evidence="5">
    <location>
        <begin position="10"/>
        <end position="130"/>
    </location>
</feature>
<keyword evidence="4" id="KW-0547">Nucleotide-binding</keyword>
<dbReference type="Gene3D" id="2.40.30.30">
    <property type="entry name" value="Riboflavin kinase-like"/>
    <property type="match status" value="1"/>
</dbReference>
<evidence type="ECO:0000313" key="7">
    <source>
        <dbReference type="Proteomes" id="UP001332192"/>
    </source>
</evidence>
<dbReference type="InterPro" id="IPR023602">
    <property type="entry name" value="Riboflavin_kinase_CTP-dep"/>
</dbReference>
<keyword evidence="3" id="KW-0808">Transferase</keyword>
<protein>
    <submittedName>
        <fullName evidence="6">DUF120 domain-containing protein</fullName>
    </submittedName>
</protein>
<proteinExistence type="predicted"/>
<sequence length="147" mass="16279">MERIVRGTVRAGNGHGTQATAHGWFRKAVEERYGFVPELGTLNVQVAEEIQSRLVLLEELLGKGTVLVPPSRAICCSILRRVRLGCVSSRQDGLVVRPLVEGYDPYKVEIVAPVHLRTTLGLADGQEVLLRFDVPEPRGRWTLADKP</sequence>
<dbReference type="InterPro" id="IPR023465">
    <property type="entry name" value="Riboflavin_kinase_dom_sf"/>
</dbReference>